<dbReference type="AlphaFoldDB" id="A0A7W1XTG4"/>
<dbReference type="Pfam" id="PF09527">
    <property type="entry name" value="ATPase_gene1"/>
    <property type="match status" value="1"/>
</dbReference>
<evidence type="ECO:0000256" key="1">
    <source>
        <dbReference type="SAM" id="Phobius"/>
    </source>
</evidence>
<reference evidence="2 3" key="1">
    <citation type="submission" date="2020-07" db="EMBL/GenBank/DDBJ databases">
        <title>Thermoactinomyces phylogeny.</title>
        <authorList>
            <person name="Dunlap C."/>
        </authorList>
    </citation>
    <scope>NUCLEOTIDE SEQUENCE [LARGE SCALE GENOMIC DNA]</scope>
    <source>
        <strain evidence="2 3">AMNI-1</strain>
    </source>
</reference>
<organism evidence="2 3">
    <name type="scientific">Thermoactinomyces mirandus</name>
    <dbReference type="NCBI Taxonomy" id="2756294"/>
    <lineage>
        <taxon>Bacteria</taxon>
        <taxon>Bacillati</taxon>
        <taxon>Bacillota</taxon>
        <taxon>Bacilli</taxon>
        <taxon>Bacillales</taxon>
        <taxon>Thermoactinomycetaceae</taxon>
        <taxon>Thermoactinomyces</taxon>
    </lineage>
</organism>
<sequence>MNVNSKAMRIAAAVSSMGTEIVLLTLGGAWLGKKLDVVWGTKPFMLLSGVLLGIGLGFVSAIYTLRALLKE</sequence>
<evidence type="ECO:0000313" key="3">
    <source>
        <dbReference type="Proteomes" id="UP000538292"/>
    </source>
</evidence>
<proteinExistence type="predicted"/>
<dbReference type="InterPro" id="IPR032820">
    <property type="entry name" value="ATPase_put"/>
</dbReference>
<protein>
    <submittedName>
        <fullName evidence="2">AtpZ/AtpI family protein</fullName>
    </submittedName>
</protein>
<feature type="transmembrane region" description="Helical" evidence="1">
    <location>
        <begin position="12"/>
        <end position="32"/>
    </location>
</feature>
<dbReference type="EMBL" id="JACEOL010000036">
    <property type="protein sequence ID" value="MBA4602954.1"/>
    <property type="molecule type" value="Genomic_DNA"/>
</dbReference>
<feature type="transmembrane region" description="Helical" evidence="1">
    <location>
        <begin position="44"/>
        <end position="65"/>
    </location>
</feature>
<dbReference type="Proteomes" id="UP000538292">
    <property type="component" value="Unassembled WGS sequence"/>
</dbReference>
<comment type="caution">
    <text evidence="2">The sequence shown here is derived from an EMBL/GenBank/DDBJ whole genome shotgun (WGS) entry which is preliminary data.</text>
</comment>
<gene>
    <name evidence="2" type="ORF">H2C83_11640</name>
</gene>
<keyword evidence="1" id="KW-1133">Transmembrane helix</keyword>
<evidence type="ECO:0000313" key="2">
    <source>
        <dbReference type="EMBL" id="MBA4602954.1"/>
    </source>
</evidence>
<keyword evidence="1" id="KW-0812">Transmembrane</keyword>
<name>A0A7W1XTG4_9BACL</name>
<keyword evidence="1" id="KW-0472">Membrane</keyword>
<accession>A0A7W1XTG4</accession>
<keyword evidence="3" id="KW-1185">Reference proteome</keyword>
<dbReference type="RefSeq" id="WP_181740994.1">
    <property type="nucleotide sequence ID" value="NZ_JACEOL010000036.1"/>
</dbReference>